<evidence type="ECO:0000256" key="3">
    <source>
        <dbReference type="ARBA" id="ARBA00022753"/>
    </source>
</evidence>
<evidence type="ECO:0000256" key="6">
    <source>
        <dbReference type="ARBA" id="ARBA00031361"/>
    </source>
</evidence>
<reference evidence="12 13" key="1">
    <citation type="submission" date="2024-11" db="EMBL/GenBank/DDBJ databases">
        <title>Chromosome-level genome assembly of the freshwater bivalve Anodonta woodiana.</title>
        <authorList>
            <person name="Chen X."/>
        </authorList>
    </citation>
    <scope>NUCLEOTIDE SEQUENCE [LARGE SCALE GENOMIC DNA]</scope>
    <source>
        <strain evidence="12">MN2024</strain>
        <tissue evidence="12">Gills</tissue>
    </source>
</reference>
<gene>
    <name evidence="12" type="ORF">ACJMK2_037149</name>
</gene>
<keyword evidence="5 9" id="KW-0175">Coiled coil</keyword>
<dbReference type="PANTHER" id="PTHR21448">
    <property type="entry name" value="SMOOTH MUSCLE MYOSIN HEAVY CHAIN-RELATED"/>
    <property type="match status" value="1"/>
</dbReference>
<evidence type="ECO:0000259" key="11">
    <source>
        <dbReference type="SMART" id="SM01254"/>
    </source>
</evidence>
<comment type="subcellular location">
    <subcellularLocation>
        <location evidence="1">Early endosome</location>
    </subcellularLocation>
</comment>
<keyword evidence="3" id="KW-0967">Endosome</keyword>
<dbReference type="InterPro" id="IPR049372">
    <property type="entry name" value="PPP1R21_C"/>
</dbReference>
<dbReference type="GO" id="GO:0003723">
    <property type="term" value="F:RNA binding"/>
    <property type="evidence" value="ECO:0007669"/>
    <property type="project" value="UniProtKB-KW"/>
</dbReference>
<dbReference type="InterPro" id="IPR019343">
    <property type="entry name" value="PPP1R21_N"/>
</dbReference>
<evidence type="ECO:0000313" key="13">
    <source>
        <dbReference type="Proteomes" id="UP001634394"/>
    </source>
</evidence>
<keyword evidence="4" id="KW-0694">RNA-binding</keyword>
<organism evidence="12 13">
    <name type="scientific">Sinanodonta woodiana</name>
    <name type="common">Chinese pond mussel</name>
    <name type="synonym">Anodonta woodiana</name>
    <dbReference type="NCBI Taxonomy" id="1069815"/>
    <lineage>
        <taxon>Eukaryota</taxon>
        <taxon>Metazoa</taxon>
        <taxon>Spiralia</taxon>
        <taxon>Lophotrochozoa</taxon>
        <taxon>Mollusca</taxon>
        <taxon>Bivalvia</taxon>
        <taxon>Autobranchia</taxon>
        <taxon>Heteroconchia</taxon>
        <taxon>Palaeoheterodonta</taxon>
        <taxon>Unionida</taxon>
        <taxon>Unionoidea</taxon>
        <taxon>Unionidae</taxon>
        <taxon>Unioninae</taxon>
        <taxon>Sinanodonta</taxon>
    </lineage>
</organism>
<dbReference type="Proteomes" id="UP001634394">
    <property type="component" value="Unassembled WGS sequence"/>
</dbReference>
<dbReference type="Pfam" id="PF10205">
    <property type="entry name" value="KLRAQ"/>
    <property type="match status" value="1"/>
</dbReference>
<dbReference type="Pfam" id="PF10212">
    <property type="entry name" value="PPP1R21_helical"/>
    <property type="match status" value="1"/>
</dbReference>
<evidence type="ECO:0000256" key="2">
    <source>
        <dbReference type="ARBA" id="ARBA00020102"/>
    </source>
</evidence>
<evidence type="ECO:0000256" key="5">
    <source>
        <dbReference type="ARBA" id="ARBA00023054"/>
    </source>
</evidence>
<dbReference type="SMART" id="SM01254">
    <property type="entry name" value="KLRAQ"/>
    <property type="match status" value="1"/>
</dbReference>
<evidence type="ECO:0000256" key="10">
    <source>
        <dbReference type="SAM" id="MobiDB-lite"/>
    </source>
</evidence>
<dbReference type="GO" id="GO:0005769">
    <property type="term" value="C:early endosome"/>
    <property type="evidence" value="ECO:0007669"/>
    <property type="project" value="UniProtKB-SubCell"/>
</dbReference>
<dbReference type="EMBL" id="JBJQND010000006">
    <property type="protein sequence ID" value="KAL3874086.1"/>
    <property type="molecule type" value="Genomic_DNA"/>
</dbReference>
<dbReference type="InterPro" id="IPR040024">
    <property type="entry name" value="PPP1R21"/>
</dbReference>
<dbReference type="AlphaFoldDB" id="A0ABD3WJD7"/>
<name>A0ABD3WJD7_SINWO</name>
<evidence type="ECO:0000256" key="1">
    <source>
        <dbReference type="ARBA" id="ARBA00004412"/>
    </source>
</evidence>
<dbReference type="InterPro" id="IPR019348">
    <property type="entry name" value="PPP1R21_six_helix"/>
</dbReference>
<feature type="coiled-coil region" evidence="9">
    <location>
        <begin position="561"/>
        <end position="616"/>
    </location>
</feature>
<evidence type="ECO:0000256" key="4">
    <source>
        <dbReference type="ARBA" id="ARBA00022884"/>
    </source>
</evidence>
<feature type="domain" description="Protein phosphatase 1 regulatory subunit 21 N-terminal" evidence="11">
    <location>
        <begin position="9"/>
        <end position="110"/>
    </location>
</feature>
<accession>A0ABD3WJD7</accession>
<keyword evidence="13" id="KW-1185">Reference proteome</keyword>
<dbReference type="Pfam" id="PF21636">
    <property type="entry name" value="PPP1R21_C"/>
    <property type="match status" value="1"/>
</dbReference>
<feature type="coiled-coil region" evidence="9">
    <location>
        <begin position="128"/>
        <end position="219"/>
    </location>
</feature>
<proteinExistence type="predicted"/>
<evidence type="ECO:0000313" key="12">
    <source>
        <dbReference type="EMBL" id="KAL3874086.1"/>
    </source>
</evidence>
<feature type="coiled-coil region" evidence="9">
    <location>
        <begin position="711"/>
        <end position="777"/>
    </location>
</feature>
<feature type="region of interest" description="Disordered" evidence="10">
    <location>
        <begin position="83"/>
        <end position="105"/>
    </location>
</feature>
<comment type="caution">
    <text evidence="12">The sequence shown here is derived from an EMBL/GenBank/DDBJ whole genome shotgun (WGS) entry which is preliminary data.</text>
</comment>
<evidence type="ECO:0000256" key="8">
    <source>
        <dbReference type="ARBA" id="ARBA00044824"/>
    </source>
</evidence>
<dbReference type="PANTHER" id="PTHR21448:SF0">
    <property type="entry name" value="PROTEIN PHOSPHATASE 1 REGULATORY SUBUNIT 21"/>
    <property type="match status" value="1"/>
</dbReference>
<evidence type="ECO:0000256" key="7">
    <source>
        <dbReference type="ARBA" id="ARBA00031617"/>
    </source>
</evidence>
<evidence type="ECO:0000256" key="9">
    <source>
        <dbReference type="SAM" id="Coils"/>
    </source>
</evidence>
<protein>
    <recommendedName>
        <fullName evidence="2">Protein phosphatase 1 regulatory subunit 21</fullName>
    </recommendedName>
    <alternativeName>
        <fullName evidence="7">Coiled-coil domain-containing protein 128</fullName>
    </alternativeName>
    <alternativeName>
        <fullName evidence="8">Ferry endosomal RAB5 effector complex subunit 2</fullName>
    </alternativeName>
    <alternativeName>
        <fullName evidence="6">KLRAQ motif-containing protein 1</fullName>
    </alternativeName>
</protein>
<sequence>MTDLQGKYQKLTAEYAKLKAHIPVLRKAFVDEQTAHNALKEAVKEKDQCIRKFEQEVDSLTFRNQQLSKRVIFLQEELDQAESSKKKSKHKDLPTAPHPPTSPTIFNEELMSKIDENVRLHKQVHENEMTSQAQIQELKEKLSRFEQDHTQHEQVLQSFQQKSKAQIDKLQEEKAMLEVKLQSLDSEVRNYRSRAELAEENLQAVHQDLKAQLNAANKLIADKLPFIDTKHRDINGLNLPTHDRRHQLRSRELVSQATNLLAELIQGLSNFYTYTEQRSKIYPCDGKAEPISPVNEKFCKFLHENVLYLRPVEQSLRSFLESLKEDSLTTLETATGLQPFSRNFSAMVAYMNKLLPYQLLSIKEECEVSSCTSTLQTKNLELHASLKKLTSVFNKLDSHICILAAQSSPSCCHPAVNHPRLFSMLSVSVRDLTDAVKEVSKHYNSKVSLEHQLPTATQKLKTTDECVVSSLISLVTCTGKFSAFLLGNLDFFSQLAGYRTRGSSISNDSIPDGPRSNPAVVQFRQKAASYMKTLSRSCPESVPYKVAAQNRKILLSSAESKEGLAKQISGFQQRVSKLEQEKEHWLLEAQLLKIKYENECQKAKKLERDLECQSQNSNVNSIEANMIRDAPKTPRKDTGSNMILDSTMLGKQELLSGSSDSSSREDLIKKHFNDRINELTLQQQMADSKAVNFHAEVRALHKQLKSAQKTKTYAEDELKCMSQTLAQLKDELQTTTRSYEGQLSMMSEHLAGMNDKLAKQKDEIDDLKSQLSQSKASKKTRK</sequence>